<feature type="transmembrane region" description="Helical" evidence="1">
    <location>
        <begin position="20"/>
        <end position="38"/>
    </location>
</feature>
<accession>A0A250JCX4</accession>
<dbReference type="KEGG" id="cfus:CYFUS_007234"/>
<evidence type="ECO:0000256" key="1">
    <source>
        <dbReference type="SAM" id="Phobius"/>
    </source>
</evidence>
<keyword evidence="1" id="KW-0472">Membrane</keyword>
<sequence>MKRLTTRRARRDRGQQLTEFTLLSAALLVMGGGLMHFAPDMLDVITIYIRGFYVILGFPLG</sequence>
<gene>
    <name evidence="2" type="ORF">CYFUS_007234</name>
</gene>
<keyword evidence="1" id="KW-0812">Transmembrane</keyword>
<keyword evidence="1" id="KW-1133">Transmembrane helix</keyword>
<dbReference type="AlphaFoldDB" id="A0A250JCX4"/>
<dbReference type="EMBL" id="CP022098">
    <property type="protein sequence ID" value="ATB41764.1"/>
    <property type="molecule type" value="Genomic_DNA"/>
</dbReference>
<dbReference type="Proteomes" id="UP000217257">
    <property type="component" value="Chromosome"/>
</dbReference>
<name>A0A250JCX4_9BACT</name>
<dbReference type="RefSeq" id="WP_002624798.1">
    <property type="nucleotide sequence ID" value="NZ_CP022098.1"/>
</dbReference>
<proteinExistence type="predicted"/>
<evidence type="ECO:0000313" key="2">
    <source>
        <dbReference type="EMBL" id="ATB41764.1"/>
    </source>
</evidence>
<protein>
    <submittedName>
        <fullName evidence="2">Uncharacterized protein</fullName>
    </submittedName>
</protein>
<organism evidence="2 3">
    <name type="scientific">Cystobacter fuscus</name>
    <dbReference type="NCBI Taxonomy" id="43"/>
    <lineage>
        <taxon>Bacteria</taxon>
        <taxon>Pseudomonadati</taxon>
        <taxon>Myxococcota</taxon>
        <taxon>Myxococcia</taxon>
        <taxon>Myxococcales</taxon>
        <taxon>Cystobacterineae</taxon>
        <taxon>Archangiaceae</taxon>
        <taxon>Cystobacter</taxon>
    </lineage>
</organism>
<evidence type="ECO:0000313" key="3">
    <source>
        <dbReference type="Proteomes" id="UP000217257"/>
    </source>
</evidence>
<reference evidence="2 3" key="1">
    <citation type="submission" date="2017-06" db="EMBL/GenBank/DDBJ databases">
        <title>Sequencing and comparative analysis of myxobacterial genomes.</title>
        <authorList>
            <person name="Rupp O."/>
            <person name="Goesmann A."/>
            <person name="Sogaard-Andersen L."/>
        </authorList>
    </citation>
    <scope>NUCLEOTIDE SEQUENCE [LARGE SCALE GENOMIC DNA]</scope>
    <source>
        <strain evidence="2 3">DSM 52655</strain>
    </source>
</reference>